<gene>
    <name evidence="1" type="ORF">Pla123a_40590</name>
</gene>
<dbReference type="Pfam" id="PF13376">
    <property type="entry name" value="OmdA"/>
    <property type="match status" value="1"/>
</dbReference>
<evidence type="ECO:0000313" key="1">
    <source>
        <dbReference type="EMBL" id="TWT72760.1"/>
    </source>
</evidence>
<accession>A0A5C5YBJ9</accession>
<sequence length="66" mass="7544">MLTKYLKEAVRIEESGQRIDFEQGREVELPLEFQDAIDHDPALRDAFAALTPGRQRAYLLHFAGAK</sequence>
<dbReference type="EMBL" id="SJPO01000011">
    <property type="protein sequence ID" value="TWT72760.1"/>
    <property type="molecule type" value="Genomic_DNA"/>
</dbReference>
<organism evidence="1 2">
    <name type="scientific">Posidoniimonas polymericola</name>
    <dbReference type="NCBI Taxonomy" id="2528002"/>
    <lineage>
        <taxon>Bacteria</taxon>
        <taxon>Pseudomonadati</taxon>
        <taxon>Planctomycetota</taxon>
        <taxon>Planctomycetia</taxon>
        <taxon>Pirellulales</taxon>
        <taxon>Lacipirellulaceae</taxon>
        <taxon>Posidoniimonas</taxon>
    </lineage>
</organism>
<name>A0A5C5YBJ9_9BACT</name>
<keyword evidence="2" id="KW-1185">Reference proteome</keyword>
<dbReference type="Proteomes" id="UP000318478">
    <property type="component" value="Unassembled WGS sequence"/>
</dbReference>
<evidence type="ECO:0000313" key="2">
    <source>
        <dbReference type="Proteomes" id="UP000318478"/>
    </source>
</evidence>
<dbReference type="AlphaFoldDB" id="A0A5C5YBJ9"/>
<reference evidence="1 2" key="1">
    <citation type="submission" date="2019-02" db="EMBL/GenBank/DDBJ databases">
        <title>Deep-cultivation of Planctomycetes and their phenomic and genomic characterization uncovers novel biology.</title>
        <authorList>
            <person name="Wiegand S."/>
            <person name="Jogler M."/>
            <person name="Boedeker C."/>
            <person name="Pinto D."/>
            <person name="Vollmers J."/>
            <person name="Rivas-Marin E."/>
            <person name="Kohn T."/>
            <person name="Peeters S.H."/>
            <person name="Heuer A."/>
            <person name="Rast P."/>
            <person name="Oberbeckmann S."/>
            <person name="Bunk B."/>
            <person name="Jeske O."/>
            <person name="Meyerdierks A."/>
            <person name="Storesund J.E."/>
            <person name="Kallscheuer N."/>
            <person name="Luecker S."/>
            <person name="Lage O.M."/>
            <person name="Pohl T."/>
            <person name="Merkel B.J."/>
            <person name="Hornburger P."/>
            <person name="Mueller R.-W."/>
            <person name="Bruemmer F."/>
            <person name="Labrenz M."/>
            <person name="Spormann A.M."/>
            <person name="Op Den Camp H."/>
            <person name="Overmann J."/>
            <person name="Amann R."/>
            <person name="Jetten M.S.M."/>
            <person name="Mascher T."/>
            <person name="Medema M.H."/>
            <person name="Devos D.P."/>
            <person name="Kaster A.-K."/>
            <person name="Ovreas L."/>
            <person name="Rohde M."/>
            <person name="Galperin M.Y."/>
            <person name="Jogler C."/>
        </authorList>
    </citation>
    <scope>NUCLEOTIDE SEQUENCE [LARGE SCALE GENOMIC DNA]</scope>
    <source>
        <strain evidence="1 2">Pla123a</strain>
    </source>
</reference>
<protein>
    <submittedName>
        <fullName evidence="1">Uncharacterized protein</fullName>
    </submittedName>
</protein>
<comment type="caution">
    <text evidence="1">The sequence shown here is derived from an EMBL/GenBank/DDBJ whole genome shotgun (WGS) entry which is preliminary data.</text>
</comment>
<proteinExistence type="predicted"/>